<dbReference type="RefSeq" id="WP_141642518.1">
    <property type="nucleotide sequence ID" value="NZ_VIFM01000035.1"/>
</dbReference>
<evidence type="ECO:0000259" key="1">
    <source>
        <dbReference type="Pfam" id="PF07791"/>
    </source>
</evidence>
<protein>
    <recommendedName>
        <fullName evidence="1">Immunity MXAN-0049 protein domain-containing protein</fullName>
    </recommendedName>
</protein>
<gene>
    <name evidence="2" type="ORF">FJV41_11625</name>
</gene>
<feature type="domain" description="Immunity MXAN-0049 protein" evidence="1">
    <location>
        <begin position="5"/>
        <end position="188"/>
    </location>
</feature>
<keyword evidence="3" id="KW-1185">Reference proteome</keyword>
<dbReference type="EMBL" id="VIFM01000035">
    <property type="protein sequence ID" value="TQF15798.1"/>
    <property type="molecule type" value="Genomic_DNA"/>
</dbReference>
<accession>A0A540X3H0</accession>
<reference evidence="2 3" key="1">
    <citation type="submission" date="2019-06" db="EMBL/GenBank/DDBJ databases">
        <authorList>
            <person name="Livingstone P."/>
            <person name="Whitworth D."/>
        </authorList>
    </citation>
    <scope>NUCLEOTIDE SEQUENCE [LARGE SCALE GENOMIC DNA]</scope>
    <source>
        <strain evidence="2 3">AM401</strain>
    </source>
</reference>
<proteinExistence type="predicted"/>
<dbReference type="AlphaFoldDB" id="A0A540X3H0"/>
<dbReference type="OrthoDB" id="5509251at2"/>
<organism evidence="2 3">
    <name type="scientific">Myxococcus llanfairpwllgwyngyllgogerychwyrndrobwllllantysiliogogogochensis</name>
    <dbReference type="NCBI Taxonomy" id="2590453"/>
    <lineage>
        <taxon>Bacteria</taxon>
        <taxon>Pseudomonadati</taxon>
        <taxon>Myxococcota</taxon>
        <taxon>Myxococcia</taxon>
        <taxon>Myxococcales</taxon>
        <taxon>Cystobacterineae</taxon>
        <taxon>Myxococcaceae</taxon>
        <taxon>Myxococcus</taxon>
    </lineage>
</organism>
<dbReference type="InterPro" id="IPR012433">
    <property type="entry name" value="Imm11"/>
</dbReference>
<evidence type="ECO:0000313" key="2">
    <source>
        <dbReference type="EMBL" id="TQF15798.1"/>
    </source>
</evidence>
<name>A0A540X3H0_9BACT</name>
<evidence type="ECO:0000313" key="3">
    <source>
        <dbReference type="Proteomes" id="UP000315369"/>
    </source>
</evidence>
<comment type="caution">
    <text evidence="2">The sequence shown here is derived from an EMBL/GenBank/DDBJ whole genome shotgun (WGS) entry which is preliminary data.</text>
</comment>
<dbReference type="Proteomes" id="UP000315369">
    <property type="component" value="Unassembled WGS sequence"/>
</dbReference>
<dbReference type="Pfam" id="PF07791">
    <property type="entry name" value="Imm11"/>
    <property type="match status" value="1"/>
</dbReference>
<sequence>MPKRYFRLTDDVAVPGRWHLRSPTDSSGQEVDPWRFTNGTPIPEPGRLQLPVARAGKALDFTLTGLAIPVVHIRVASVFLELAPSAVQVFPVEIEGQPDQYCILVATQTIQCIDDKASREVELWLPEDGRPEKTGEYRDVDGLRINIAKVDDAHVFRTWGWTVALIVSDTIKEALERGGATGVSFTEV</sequence>